<evidence type="ECO:0000313" key="11">
    <source>
        <dbReference type="EMBL" id="GAA0381405.1"/>
    </source>
</evidence>
<evidence type="ECO:0000256" key="2">
    <source>
        <dbReference type="ARBA" id="ARBA00012286"/>
    </source>
</evidence>
<feature type="binding site" evidence="8">
    <location>
        <position position="268"/>
    </location>
    <ligand>
        <name>L-citrulline</name>
        <dbReference type="ChEBI" id="CHEBI:57743"/>
    </ligand>
</feature>
<comment type="caution">
    <text evidence="11">The sequence shown here is derived from an EMBL/GenBank/DDBJ whole genome shotgun (WGS) entry which is preliminary data.</text>
</comment>
<dbReference type="SUPFAM" id="SSF69864">
    <property type="entry name" value="Argininosuccinate synthetase, C-terminal domain"/>
    <property type="match status" value="1"/>
</dbReference>
<dbReference type="EC" id="6.3.4.5" evidence="2 8"/>
<feature type="domain" description="Arginosuccinate synthase-like N-terminal" evidence="9">
    <location>
        <begin position="8"/>
        <end position="171"/>
    </location>
</feature>
<dbReference type="PROSITE" id="PS00564">
    <property type="entry name" value="ARGININOSUCCIN_SYN_1"/>
    <property type="match status" value="1"/>
</dbReference>
<keyword evidence="8" id="KW-0963">Cytoplasm</keyword>
<dbReference type="CDD" id="cd01999">
    <property type="entry name" value="ASS"/>
    <property type="match status" value="1"/>
</dbReference>
<dbReference type="Gene3D" id="3.90.1260.10">
    <property type="entry name" value="Argininosuccinate synthetase, chain A, domain 2"/>
    <property type="match status" value="1"/>
</dbReference>
<feature type="binding site" evidence="8">
    <location>
        <position position="92"/>
    </location>
    <ligand>
        <name>L-citrulline</name>
        <dbReference type="ChEBI" id="CHEBI:57743"/>
    </ligand>
</feature>
<evidence type="ECO:0000256" key="8">
    <source>
        <dbReference type="HAMAP-Rule" id="MF_00005"/>
    </source>
</evidence>
<dbReference type="EMBL" id="BAAAEJ010000003">
    <property type="protein sequence ID" value="GAA0381405.1"/>
    <property type="molecule type" value="Genomic_DNA"/>
</dbReference>
<dbReference type="InterPro" id="IPR023434">
    <property type="entry name" value="Arginosuc_synth_type_1_subfam"/>
</dbReference>
<feature type="binding site" evidence="8">
    <location>
        <position position="129"/>
    </location>
    <ligand>
        <name>L-aspartate</name>
        <dbReference type="ChEBI" id="CHEBI:29991"/>
    </ligand>
</feature>
<feature type="binding site" evidence="8">
    <location>
        <position position="132"/>
    </location>
    <ligand>
        <name>L-citrulline</name>
        <dbReference type="ChEBI" id="CHEBI:57743"/>
    </ligand>
</feature>
<dbReference type="InterPro" id="IPR018223">
    <property type="entry name" value="Arginosuc_synth_CS"/>
</dbReference>
<feature type="binding site" evidence="8">
    <location>
        <position position="128"/>
    </location>
    <ligand>
        <name>L-citrulline</name>
        <dbReference type="ChEBI" id="CHEBI:57743"/>
    </ligand>
</feature>
<feature type="domain" description="Arginosuccinate synthase C-terminal" evidence="10">
    <location>
        <begin position="182"/>
        <end position="400"/>
    </location>
</feature>
<evidence type="ECO:0000313" key="12">
    <source>
        <dbReference type="Proteomes" id="UP001500791"/>
    </source>
</evidence>
<keyword evidence="12" id="KW-1185">Reference proteome</keyword>
<dbReference type="InterPro" id="IPR001518">
    <property type="entry name" value="Arginosuc_synth"/>
</dbReference>
<dbReference type="PANTHER" id="PTHR11587">
    <property type="entry name" value="ARGININOSUCCINATE SYNTHASE"/>
    <property type="match status" value="1"/>
</dbReference>
<protein>
    <recommendedName>
        <fullName evidence="2 8">Argininosuccinate synthase</fullName>
        <ecNumber evidence="2 8">6.3.4.5</ecNumber>
    </recommendedName>
    <alternativeName>
        <fullName evidence="8">Citrulline--aspartate ligase</fullName>
    </alternativeName>
</protein>
<feature type="binding site" evidence="8">
    <location>
        <position position="97"/>
    </location>
    <ligand>
        <name>L-citrulline</name>
        <dbReference type="ChEBI" id="CHEBI:57743"/>
    </ligand>
</feature>
<dbReference type="Pfam" id="PF20979">
    <property type="entry name" value="Arginosuc_syn_C"/>
    <property type="match status" value="1"/>
</dbReference>
<accession>A0ABN0Y2X9</accession>
<dbReference type="RefSeq" id="WP_167175548.1">
    <property type="nucleotide sequence ID" value="NZ_BAAAEJ010000003.1"/>
</dbReference>
<dbReference type="SUPFAM" id="SSF52402">
    <property type="entry name" value="Adenine nucleotide alpha hydrolases-like"/>
    <property type="match status" value="1"/>
</dbReference>
<comment type="similarity">
    <text evidence="8">Belongs to the argininosuccinate synthase family. Type 1 subfamily.</text>
</comment>
<organism evidence="11 12">
    <name type="scientific">Brevundimonas terrae</name>
    <dbReference type="NCBI Taxonomy" id="363631"/>
    <lineage>
        <taxon>Bacteria</taxon>
        <taxon>Pseudomonadati</taxon>
        <taxon>Pseudomonadota</taxon>
        <taxon>Alphaproteobacteria</taxon>
        <taxon>Caulobacterales</taxon>
        <taxon>Caulobacteraceae</taxon>
        <taxon>Brevundimonas</taxon>
    </lineage>
</organism>
<evidence type="ECO:0000256" key="5">
    <source>
        <dbReference type="ARBA" id="ARBA00022605"/>
    </source>
</evidence>
<dbReference type="HAMAP" id="MF_00005">
    <property type="entry name" value="Arg_succ_synth_type1"/>
    <property type="match status" value="1"/>
</dbReference>
<feature type="binding site" evidence="8">
    <location>
        <position position="128"/>
    </location>
    <ligand>
        <name>L-aspartate</name>
        <dbReference type="ChEBI" id="CHEBI:29991"/>
    </ligand>
</feature>
<evidence type="ECO:0000259" key="9">
    <source>
        <dbReference type="Pfam" id="PF00764"/>
    </source>
</evidence>
<feature type="binding site" evidence="8">
    <location>
        <position position="183"/>
    </location>
    <ligand>
        <name>L-citrulline</name>
        <dbReference type="ChEBI" id="CHEBI:57743"/>
    </ligand>
</feature>
<evidence type="ECO:0000256" key="4">
    <source>
        <dbReference type="ARBA" id="ARBA00022598"/>
    </source>
</evidence>
<keyword evidence="5 8" id="KW-0028">Amino-acid biosynthesis</keyword>
<dbReference type="PROSITE" id="PS00565">
    <property type="entry name" value="ARGININOSUCCIN_SYN_2"/>
    <property type="match status" value="1"/>
</dbReference>
<feature type="binding site" evidence="8">
    <location>
        <position position="122"/>
    </location>
    <ligand>
        <name>ATP</name>
        <dbReference type="ChEBI" id="CHEBI:30616"/>
    </ligand>
</feature>
<keyword evidence="3 8" id="KW-0055">Arginine biosynthesis</keyword>
<keyword evidence="6 8" id="KW-0547">Nucleotide-binding</keyword>
<dbReference type="InterPro" id="IPR014729">
    <property type="entry name" value="Rossmann-like_a/b/a_fold"/>
</dbReference>
<comment type="pathway">
    <text evidence="1 8">Amino-acid biosynthesis; L-arginine biosynthesis; L-arginine from L-ornithine and carbamoyl phosphate: step 2/3.</text>
</comment>
<gene>
    <name evidence="8" type="primary">argG</name>
    <name evidence="11" type="ORF">GCM10009093_05480</name>
</gene>
<feature type="binding site" evidence="8">
    <location>
        <position position="192"/>
    </location>
    <ligand>
        <name>L-citrulline</name>
        <dbReference type="ChEBI" id="CHEBI:57743"/>
    </ligand>
</feature>
<dbReference type="InterPro" id="IPR024074">
    <property type="entry name" value="AS_cat/multimer_dom_body"/>
</dbReference>
<feature type="binding site" evidence="8">
    <location>
        <begin position="12"/>
        <end position="20"/>
    </location>
    <ligand>
        <name>ATP</name>
        <dbReference type="ChEBI" id="CHEBI:30616"/>
    </ligand>
</feature>
<evidence type="ECO:0000256" key="6">
    <source>
        <dbReference type="ARBA" id="ARBA00022741"/>
    </source>
</evidence>
<name>A0ABN0Y2X9_9CAUL</name>
<dbReference type="Gene3D" id="1.20.5.470">
    <property type="entry name" value="Single helix bin"/>
    <property type="match status" value="1"/>
</dbReference>
<dbReference type="Proteomes" id="UP001500791">
    <property type="component" value="Unassembled WGS sequence"/>
</dbReference>
<feature type="binding site" evidence="8">
    <location>
        <position position="124"/>
    </location>
    <ligand>
        <name>L-aspartate</name>
        <dbReference type="ChEBI" id="CHEBI:29991"/>
    </ligand>
</feature>
<comment type="catalytic activity">
    <reaction evidence="8">
        <text>L-citrulline + L-aspartate + ATP = 2-(N(omega)-L-arginino)succinate + AMP + diphosphate + H(+)</text>
        <dbReference type="Rhea" id="RHEA:10932"/>
        <dbReference type="ChEBI" id="CHEBI:15378"/>
        <dbReference type="ChEBI" id="CHEBI:29991"/>
        <dbReference type="ChEBI" id="CHEBI:30616"/>
        <dbReference type="ChEBI" id="CHEBI:33019"/>
        <dbReference type="ChEBI" id="CHEBI:57472"/>
        <dbReference type="ChEBI" id="CHEBI:57743"/>
        <dbReference type="ChEBI" id="CHEBI:456215"/>
        <dbReference type="EC" id="6.3.4.5"/>
    </reaction>
</comment>
<proteinExistence type="inferred from homology"/>
<dbReference type="Gene3D" id="3.40.50.620">
    <property type="entry name" value="HUPs"/>
    <property type="match status" value="1"/>
</dbReference>
<keyword evidence="4 8" id="KW-0436">Ligase</keyword>
<dbReference type="Pfam" id="PF00764">
    <property type="entry name" value="Arginosuc_synth"/>
    <property type="match status" value="1"/>
</dbReference>
<comment type="subunit">
    <text evidence="8">Homotetramer.</text>
</comment>
<dbReference type="InterPro" id="IPR048267">
    <property type="entry name" value="Arginosuc_syn_N"/>
</dbReference>
<feature type="binding site" evidence="8">
    <location>
        <position position="280"/>
    </location>
    <ligand>
        <name>L-citrulline</name>
        <dbReference type="ChEBI" id="CHEBI:57743"/>
    </ligand>
</feature>
<evidence type="ECO:0000259" key="10">
    <source>
        <dbReference type="Pfam" id="PF20979"/>
    </source>
</evidence>
<feature type="binding site" evidence="8">
    <location>
        <position position="39"/>
    </location>
    <ligand>
        <name>ATP</name>
        <dbReference type="ChEBI" id="CHEBI:30616"/>
    </ligand>
</feature>
<evidence type="ECO:0000256" key="3">
    <source>
        <dbReference type="ARBA" id="ARBA00022571"/>
    </source>
</evidence>
<dbReference type="NCBIfam" id="NF001770">
    <property type="entry name" value="PRK00509.1"/>
    <property type="match status" value="1"/>
</dbReference>
<comment type="subcellular location">
    <subcellularLocation>
        <location evidence="8">Cytoplasm</location>
    </subcellularLocation>
</comment>
<dbReference type="NCBIfam" id="TIGR00032">
    <property type="entry name" value="argG"/>
    <property type="match status" value="1"/>
</dbReference>
<keyword evidence="7 8" id="KW-0067">ATP-binding</keyword>
<dbReference type="PANTHER" id="PTHR11587:SF2">
    <property type="entry name" value="ARGININOSUCCINATE SYNTHASE"/>
    <property type="match status" value="1"/>
</dbReference>
<dbReference type="InterPro" id="IPR048268">
    <property type="entry name" value="Arginosuc_syn_C"/>
</dbReference>
<evidence type="ECO:0000256" key="1">
    <source>
        <dbReference type="ARBA" id="ARBA00004967"/>
    </source>
</evidence>
<reference evidence="11 12" key="1">
    <citation type="journal article" date="2019" name="Int. J. Syst. Evol. Microbiol.">
        <title>The Global Catalogue of Microorganisms (GCM) 10K type strain sequencing project: providing services to taxonomists for standard genome sequencing and annotation.</title>
        <authorList>
            <consortium name="The Broad Institute Genomics Platform"/>
            <consortium name="The Broad Institute Genome Sequencing Center for Infectious Disease"/>
            <person name="Wu L."/>
            <person name="Ma J."/>
        </authorList>
    </citation>
    <scope>NUCLEOTIDE SEQUENCE [LARGE SCALE GENOMIC DNA]</scope>
    <source>
        <strain evidence="11 12">JCM 13476</strain>
    </source>
</reference>
<evidence type="ECO:0000256" key="7">
    <source>
        <dbReference type="ARBA" id="ARBA00022840"/>
    </source>
</evidence>
<sequence>MSLPAPKKVVLAYSGGLDTSIILKWLETEYGAEVITFTADLGQGEELAPAKEKALKLGIKPENIFIDDLREEFVRDFIFPMFRANTVYEGQYLLGTSIARPLIAKRQIEIAKMVGADAVCHGATGKGNDQVRFELGYYGLSPDIRVIAPWREWDFKSREALLDFAEKHQIPIAKDKRGESPFSVDANLLHSSSEGKVLEDPAVEAPEFVHQRTIAPEDAPDVATVITISYEKGDPVAIDGVAMSPAEILTKLNQLGHDNGIGRLDLVENRFVGMKSRGVYETPGGTIMLAAHRGIESITLDRGAMHLKDELMPKYASLVYNGFWFSPEREMLQAAIDKSQEKVSGTVRVKLYKGNTTIIGRESPNSLYDQELVTFEEGAVAYDHKDAEGFIKLNALRLRVLAKRDNREG</sequence>